<evidence type="ECO:0000256" key="2">
    <source>
        <dbReference type="RuleBase" id="RU361173"/>
    </source>
</evidence>
<comment type="subcellular location">
    <subcellularLocation>
        <location evidence="2">Secreted</location>
    </subcellularLocation>
</comment>
<gene>
    <name evidence="4" type="ORF">FHS09_004321</name>
</gene>
<keyword evidence="5" id="KW-1185">Reference proteome</keyword>
<evidence type="ECO:0000313" key="4">
    <source>
        <dbReference type="EMBL" id="MBB3063463.1"/>
    </source>
</evidence>
<sequence>MQGFASLNGGVTGGAGGTYVVATTGADIVAALASKQDNPTPLTIYVNGTITPANSGGANQFDVKDMNDVSIIGVGNAALFDGIGINIVRANNIAVRNVTMRYVRIGQKDAISIQGGGSNIWIDHNELYNDLETAKDYYDELVSGKDGIDNVTLSYNYLHDSWKTSLWGSSDTNDFDRHISFIGNRWENVNSRLPLFRFGKGHVANNYYKDVLGTAINSRMGAEIRVENNYFENASNPLISQDSSEIGFWNPSGNFLLNVEWSSFPSGNCTSSEDCVWGGQPSTTQNGGEFTAISRNLGAIDLSSYEPPYTLPWVVEGVEVKDYVLTNAGVGRVSRDCLGVPEDIIEG</sequence>
<dbReference type="Pfam" id="PF00544">
    <property type="entry name" value="Pectate_lyase_4"/>
    <property type="match status" value="1"/>
</dbReference>
<evidence type="ECO:0000259" key="3">
    <source>
        <dbReference type="SMART" id="SM00656"/>
    </source>
</evidence>
<dbReference type="EMBL" id="JACHWZ010000031">
    <property type="protein sequence ID" value="MBB3063463.1"/>
    <property type="molecule type" value="Genomic_DNA"/>
</dbReference>
<dbReference type="RefSeq" id="WP_343057540.1">
    <property type="nucleotide sequence ID" value="NZ_JACHWZ010000031.1"/>
</dbReference>
<accession>A0A7W4ZB43</accession>
<dbReference type="SMART" id="SM00656">
    <property type="entry name" value="Amb_all"/>
    <property type="match status" value="1"/>
</dbReference>
<feature type="domain" description="Pectate lyase" evidence="3">
    <location>
        <begin position="24"/>
        <end position="237"/>
    </location>
</feature>
<evidence type="ECO:0000313" key="5">
    <source>
        <dbReference type="Proteomes" id="UP000535937"/>
    </source>
</evidence>
<protein>
    <submittedName>
        <fullName evidence="4">Pectate lyase</fullName>
    </submittedName>
</protein>
<dbReference type="GO" id="GO:0005576">
    <property type="term" value="C:extracellular region"/>
    <property type="evidence" value="ECO:0007669"/>
    <property type="project" value="UniProtKB-SubCell"/>
</dbReference>
<dbReference type="PANTHER" id="PTHR31683">
    <property type="entry name" value="PECTATE LYASE 18-RELATED"/>
    <property type="match status" value="1"/>
</dbReference>
<dbReference type="InterPro" id="IPR012334">
    <property type="entry name" value="Pectin_lyas_fold"/>
</dbReference>
<dbReference type="GO" id="GO:0000272">
    <property type="term" value="P:polysaccharide catabolic process"/>
    <property type="evidence" value="ECO:0007669"/>
    <property type="project" value="UniProtKB-KW"/>
</dbReference>
<dbReference type="SUPFAM" id="SSF51126">
    <property type="entry name" value="Pectin lyase-like"/>
    <property type="match status" value="1"/>
</dbReference>
<proteinExistence type="inferred from homology"/>
<name>A0A7W4ZB43_9GAMM</name>
<evidence type="ECO:0000256" key="1">
    <source>
        <dbReference type="ARBA" id="ARBA00023239"/>
    </source>
</evidence>
<organism evidence="4 5">
    <name type="scientific">Microbulbifer rhizosphaerae</name>
    <dbReference type="NCBI Taxonomy" id="1562603"/>
    <lineage>
        <taxon>Bacteria</taxon>
        <taxon>Pseudomonadati</taxon>
        <taxon>Pseudomonadota</taxon>
        <taxon>Gammaproteobacteria</taxon>
        <taxon>Cellvibrionales</taxon>
        <taxon>Microbulbiferaceae</taxon>
        <taxon>Microbulbifer</taxon>
    </lineage>
</organism>
<dbReference type="Gene3D" id="2.160.20.10">
    <property type="entry name" value="Single-stranded right-handed beta-helix, Pectin lyase-like"/>
    <property type="match status" value="1"/>
</dbReference>
<dbReference type="GO" id="GO:0030570">
    <property type="term" value="F:pectate lyase activity"/>
    <property type="evidence" value="ECO:0007669"/>
    <property type="project" value="InterPro"/>
</dbReference>
<keyword evidence="2" id="KW-0624">Polysaccharide degradation</keyword>
<dbReference type="PANTHER" id="PTHR31683:SF18">
    <property type="entry name" value="PECTATE LYASE 21-RELATED"/>
    <property type="match status" value="1"/>
</dbReference>
<reference evidence="4 5" key="1">
    <citation type="submission" date="2020-08" db="EMBL/GenBank/DDBJ databases">
        <title>Genomic Encyclopedia of Type Strains, Phase III (KMG-III): the genomes of soil and plant-associated and newly described type strains.</title>
        <authorList>
            <person name="Whitman W."/>
        </authorList>
    </citation>
    <scope>NUCLEOTIDE SEQUENCE [LARGE SCALE GENOMIC DNA]</scope>
    <source>
        <strain evidence="4 5">CECT 8799</strain>
    </source>
</reference>
<comment type="similarity">
    <text evidence="2">Belongs to the polysaccharide lyase 1 family.</text>
</comment>
<keyword evidence="2" id="KW-0964">Secreted</keyword>
<dbReference type="InterPro" id="IPR045032">
    <property type="entry name" value="PEL"/>
</dbReference>
<dbReference type="AlphaFoldDB" id="A0A7W4ZB43"/>
<keyword evidence="1 2" id="KW-0456">Lyase</keyword>
<dbReference type="InterPro" id="IPR002022">
    <property type="entry name" value="Pec_lyase"/>
</dbReference>
<dbReference type="Proteomes" id="UP000535937">
    <property type="component" value="Unassembled WGS sequence"/>
</dbReference>
<keyword evidence="2" id="KW-0119">Carbohydrate metabolism</keyword>
<dbReference type="InterPro" id="IPR011050">
    <property type="entry name" value="Pectin_lyase_fold/virulence"/>
</dbReference>
<comment type="caution">
    <text evidence="4">The sequence shown here is derived from an EMBL/GenBank/DDBJ whole genome shotgun (WGS) entry which is preliminary data.</text>
</comment>